<dbReference type="NCBIfam" id="NF047352">
    <property type="entry name" value="P_loop_sacsin"/>
    <property type="match status" value="1"/>
</dbReference>
<evidence type="ECO:0000259" key="2">
    <source>
        <dbReference type="Pfam" id="PF13020"/>
    </source>
</evidence>
<dbReference type="Gene3D" id="3.30.565.10">
    <property type="entry name" value="Histidine kinase-like ATPase, C-terminal domain"/>
    <property type="match status" value="1"/>
</dbReference>
<feature type="compositionally biased region" description="Basic and acidic residues" evidence="1">
    <location>
        <begin position="1198"/>
        <end position="1215"/>
    </location>
</feature>
<dbReference type="SUPFAM" id="SSF55874">
    <property type="entry name" value="ATPase domain of HSP90 chaperone/DNA topoisomerase II/histidine kinase"/>
    <property type="match status" value="1"/>
</dbReference>
<feature type="region of interest" description="Disordered" evidence="1">
    <location>
        <begin position="78"/>
        <end position="110"/>
    </location>
</feature>
<feature type="compositionally biased region" description="Low complexity" evidence="1">
    <location>
        <begin position="1485"/>
        <end position="1503"/>
    </location>
</feature>
<dbReference type="InterPro" id="IPR036890">
    <property type="entry name" value="HATPase_C_sf"/>
</dbReference>
<dbReference type="PANTHER" id="PTHR32387">
    <property type="entry name" value="WU:FJ29H11"/>
    <property type="match status" value="1"/>
</dbReference>
<protein>
    <recommendedName>
        <fullName evidence="6">Protein NO VEIN C-terminal domain-containing protein</fullName>
    </recommendedName>
</protein>
<reference evidence="4" key="1">
    <citation type="submission" date="2022-07" db="EMBL/GenBank/DDBJ databases">
        <title>Chromosome-level genome of Muraenolepis orangiensis.</title>
        <authorList>
            <person name="Kim J."/>
        </authorList>
    </citation>
    <scope>NUCLEOTIDE SEQUENCE</scope>
    <source>
        <strain evidence="4">KU_S4_2022</strain>
        <tissue evidence="4">Muscle</tissue>
    </source>
</reference>
<gene>
    <name evidence="4" type="ORF">NHX12_025371</name>
</gene>
<feature type="region of interest" description="Disordered" evidence="1">
    <location>
        <begin position="1390"/>
        <end position="1576"/>
    </location>
</feature>
<dbReference type="PANTHER" id="PTHR32387:SF0">
    <property type="entry name" value="PROTEIN NO VEIN"/>
    <property type="match status" value="1"/>
</dbReference>
<feature type="compositionally biased region" description="Pro residues" evidence="1">
    <location>
        <begin position="1557"/>
        <end position="1574"/>
    </location>
</feature>
<dbReference type="Pfam" id="PF13020">
    <property type="entry name" value="NOV_C"/>
    <property type="match status" value="1"/>
</dbReference>
<proteinExistence type="predicted"/>
<feature type="region of interest" description="Disordered" evidence="1">
    <location>
        <begin position="1125"/>
        <end position="1144"/>
    </location>
</feature>
<sequence>VFLEPLYKVLGQASSKGLLLAVARSDPRHLSRLHWLAVRLGVTDWIRDYQTKLLPPEPQDPPTTDDVHAKYDSVDSVSGSLSALNLDGEEEEKDEDAMKDTASETSESEENFQRALIEDIRKSQFGIGVELTAECKQLMEVQQDRLGRSLDRLSTELYSKDAHFVLELIQNADDNSYPTEEGVVPALALVVEKDCITVLNNETGFQDHNIRAICDVGRSTKGKHKYGYIGQKGIGFKSVFKVTDRPEIHSNGFHLRFDKTSGPMGYILPHWAEDQRPLDLQLLPAAGQQSWTTKICLPLRSENQQTRNLFHDVHPSLLLFLHRLRSITIYNQCERRVVAMTRRDRSHNVLEVEHTEGTERWLVIKPEVESTELALAFLLGDGTAGSDITALPQKQPVFAFLPLRSFGFRFIVQGDFDIPSSREDVDRDSPWNQWLRSEIPQLFVQALDVFNDHPEFSGMKGLVHFLQFVPLPDEVMDFFKPVARQIIQLLKEREVEYKLPSQVAVCQDAVIRNVIGREELDKHLSLAYLHPSLQPLPPASLLTHLGVRHLRGADITTVTTRMARELTQGGGLHTDEGLRRLARLLVCNFRALEYGYGETEPILEELRKLPIVPLADGRVVALSDTGGVGAGPFAALYEDLSVVHPSLLGGEQPLEAQQVRELLKRLGVHQMEPQQVLEQHIYPALRDQTWKAKPERVVVSYLVFIKQHGSAPDWPLADGTSVPVLTSRGLLCPQLHRVHFSVEYNSVDLTRTLPGCDWLLLSPCYVEADGDVDGWREMFSALGVRDRFIIRKERRTLTASSPWAVEGDSWPQGLEEEGCTVDDYPCEEFHSLATAQLPEKQLLEQRRALLEIDRYSQYITAHVVDADGRQAKSTRSSFFHFLTRLAWVPAYRLLEGGRREVLFLCPTSVYLASPEVHRLLGTHVCYVDTSPSQLSQALGMRHNVSVDEMISYLQTWSSRPEEPDSEAGVSPGDSEFTSTVQHLFNVYAYLQTNCSQRALKDLFQHTPAVFVEHQRREEGWTSGRFYHLKEVCWGDSTGLFLRYKDLVRRPDSMLQEPRVLVPFYGPLNGMRELFIQQLSVEPSPTMFQYVGLLVLVCASCPVPSAEVLQDVSVIYARLAQKCKTTSSVDQDDMDPSQPRTNPGYCSTLKGMVSDKRVFPAKDQSWVTLARRPMLPDARPLEKIFRSQPGVCLLNLPPPDKKPTHPKAKPGDHPKANEEDRTLFLEICGVRLLSACVRSEPQTESLQACPDLQALVGAVVPYVQRFLRHHPDLGPLYRELLEADIGLKIRRLQYRQVGKLYIRYQLSMGGYEDQEQDLVELQDVVCLLKDDKELYIQKDHLSDKLDICRELAKLFCQETAHRKELVDFLSGLMTSLDDPVSLKRFLQKEDVRDLPSDEEEWEVPQPVRPLPPPQGGEGEGAPAPSEAPRRGEEEGEPTLSCWPPRAPMGPAPPGAPSAPRADSEVVDAIMKLWPPPAPPKDRDPVRCPSPSPSCSSDRTASSSAGTPHTGEPPRRPPTEHGPHTGSSPNAPDLLRQQAGPSGFGGGPRGAGPSRPDQTGPPPVPPQTDLDQPPPAHQAVPDVVVVGSVFQGTEGLAQRPPLAMDFPQWRPGQGDPGQGLEDMELTCLRPSTVVLTDEQGDMEAIGAWGEQLVHSFLCHWRDGQESGRPSEVRWCNQKAESGQPYDFKLTFPGPDGEVYVEVKSTVKRDRAFINLSANELDFALKERERYQVFRVYGVGDAHNVRLCRIRNLAQKLHAKDLEIFLFV</sequence>
<evidence type="ECO:0008006" key="6">
    <source>
        <dbReference type="Google" id="ProtNLM"/>
    </source>
</evidence>
<feature type="region of interest" description="Disordered" evidence="1">
    <location>
        <begin position="1195"/>
        <end position="1215"/>
    </location>
</feature>
<dbReference type="InterPro" id="IPR052957">
    <property type="entry name" value="Auxin_embryo_med"/>
</dbReference>
<name>A0A9Q0IPK6_9TELE</name>
<evidence type="ECO:0000256" key="1">
    <source>
        <dbReference type="SAM" id="MobiDB-lite"/>
    </source>
</evidence>
<dbReference type="OrthoDB" id="1262810at2759"/>
<comment type="caution">
    <text evidence="4">The sequence shown here is derived from an EMBL/GenBank/DDBJ whole genome shotgun (WGS) entry which is preliminary data.</text>
</comment>
<dbReference type="EMBL" id="JANIIK010000040">
    <property type="protein sequence ID" value="KAJ3608322.1"/>
    <property type="molecule type" value="Genomic_DNA"/>
</dbReference>
<dbReference type="InterPro" id="IPR024975">
    <property type="entry name" value="NOV_C"/>
</dbReference>
<dbReference type="InterPro" id="IPR058210">
    <property type="entry name" value="SACS/Nov_dom"/>
</dbReference>
<feature type="compositionally biased region" description="Pro residues" evidence="1">
    <location>
        <begin position="1443"/>
        <end position="1455"/>
    </location>
</feature>
<evidence type="ECO:0000259" key="3">
    <source>
        <dbReference type="Pfam" id="PF25794"/>
    </source>
</evidence>
<feature type="non-terminal residue" evidence="4">
    <location>
        <position position="1765"/>
    </location>
</feature>
<feature type="compositionally biased region" description="Basic and acidic residues" evidence="1">
    <location>
        <begin position="1510"/>
        <end position="1521"/>
    </location>
</feature>
<evidence type="ECO:0000313" key="4">
    <source>
        <dbReference type="EMBL" id="KAJ3608322.1"/>
    </source>
</evidence>
<accession>A0A9Q0IPK6</accession>
<feature type="domain" description="Sacsin/Nov" evidence="3">
    <location>
        <begin position="162"/>
        <end position="258"/>
    </location>
</feature>
<dbReference type="Pfam" id="PF25794">
    <property type="entry name" value="SACS"/>
    <property type="match status" value="1"/>
</dbReference>
<dbReference type="Proteomes" id="UP001148018">
    <property type="component" value="Unassembled WGS sequence"/>
</dbReference>
<feature type="domain" description="Protein NO VEIN C-terminal" evidence="2">
    <location>
        <begin position="1665"/>
        <end position="1743"/>
    </location>
</feature>
<keyword evidence="5" id="KW-1185">Reference proteome</keyword>
<evidence type="ECO:0000313" key="5">
    <source>
        <dbReference type="Proteomes" id="UP001148018"/>
    </source>
</evidence>
<organism evidence="4 5">
    <name type="scientific">Muraenolepis orangiensis</name>
    <name type="common">Patagonian moray cod</name>
    <dbReference type="NCBI Taxonomy" id="630683"/>
    <lineage>
        <taxon>Eukaryota</taxon>
        <taxon>Metazoa</taxon>
        <taxon>Chordata</taxon>
        <taxon>Craniata</taxon>
        <taxon>Vertebrata</taxon>
        <taxon>Euteleostomi</taxon>
        <taxon>Actinopterygii</taxon>
        <taxon>Neopterygii</taxon>
        <taxon>Teleostei</taxon>
        <taxon>Neoteleostei</taxon>
        <taxon>Acanthomorphata</taxon>
        <taxon>Zeiogadaria</taxon>
        <taxon>Gadariae</taxon>
        <taxon>Gadiformes</taxon>
        <taxon>Muraenolepidoidei</taxon>
        <taxon>Muraenolepididae</taxon>
        <taxon>Muraenolepis</taxon>
    </lineage>
</organism>